<name>A0A8J3QK54_9ACTN</name>
<evidence type="ECO:0000313" key="4">
    <source>
        <dbReference type="Proteomes" id="UP000612899"/>
    </source>
</evidence>
<reference evidence="3" key="1">
    <citation type="submission" date="2021-01" db="EMBL/GenBank/DDBJ databases">
        <title>Whole genome shotgun sequence of Rhizocola hellebori NBRC 109834.</title>
        <authorList>
            <person name="Komaki H."/>
            <person name="Tamura T."/>
        </authorList>
    </citation>
    <scope>NUCLEOTIDE SEQUENCE</scope>
    <source>
        <strain evidence="3">NBRC 109834</strain>
    </source>
</reference>
<comment type="caution">
    <text evidence="3">The sequence shown here is derived from an EMBL/GenBank/DDBJ whole genome shotgun (WGS) entry which is preliminary data.</text>
</comment>
<feature type="region of interest" description="Disordered" evidence="2">
    <location>
        <begin position="292"/>
        <end position="341"/>
    </location>
</feature>
<gene>
    <name evidence="3" type="ORF">Rhe02_92770</name>
</gene>
<dbReference type="EMBL" id="BONY01000123">
    <property type="protein sequence ID" value="GIH11210.1"/>
    <property type="molecule type" value="Genomic_DNA"/>
</dbReference>
<evidence type="ECO:0000313" key="3">
    <source>
        <dbReference type="EMBL" id="GIH11210.1"/>
    </source>
</evidence>
<organism evidence="3 4">
    <name type="scientific">Rhizocola hellebori</name>
    <dbReference type="NCBI Taxonomy" id="1392758"/>
    <lineage>
        <taxon>Bacteria</taxon>
        <taxon>Bacillati</taxon>
        <taxon>Actinomycetota</taxon>
        <taxon>Actinomycetes</taxon>
        <taxon>Micromonosporales</taxon>
        <taxon>Micromonosporaceae</taxon>
        <taxon>Rhizocola</taxon>
    </lineage>
</organism>
<dbReference type="AlphaFoldDB" id="A0A8J3QK54"/>
<evidence type="ECO:0000256" key="2">
    <source>
        <dbReference type="SAM" id="MobiDB-lite"/>
    </source>
</evidence>
<keyword evidence="1" id="KW-0175">Coiled coil</keyword>
<feature type="compositionally biased region" description="Pro residues" evidence="2">
    <location>
        <begin position="295"/>
        <end position="304"/>
    </location>
</feature>
<dbReference type="Proteomes" id="UP000612899">
    <property type="component" value="Unassembled WGS sequence"/>
</dbReference>
<accession>A0A8J3QK54</accession>
<keyword evidence="4" id="KW-1185">Reference proteome</keyword>
<protein>
    <submittedName>
        <fullName evidence="3">Uncharacterized protein</fullName>
    </submittedName>
</protein>
<evidence type="ECO:0000256" key="1">
    <source>
        <dbReference type="SAM" id="Coils"/>
    </source>
</evidence>
<dbReference type="RefSeq" id="WP_203914930.1">
    <property type="nucleotide sequence ID" value="NZ_BONY01000123.1"/>
</dbReference>
<feature type="coiled-coil region" evidence="1">
    <location>
        <begin position="218"/>
        <end position="252"/>
    </location>
</feature>
<proteinExistence type="predicted"/>
<sequence>MKVMASTSMPPATVEALLDLLEGSGGGVQVLDPPDHVRAAWRRILHVLRSDGHIPDGWHLVQRGRNSGDLVLQLRPGEHPSKRYQPAAANTKVTVAEDLVKAHPAVHQLRNQPQRLPASDLNRSRALLLLQTIADKITAGGHTVQCGSQTTLLVVAAELSSIGIRVWEETGKRWALRLTLAVDGPGKQSTTWNDYATQPLEDQLAEILATIREGIRSEEAHRQAAKQAEQKRKELARDRQITEHRAEFLRDQVERWVLAQDIRDHCSQLVDAGMNLGASWLRWANKYADSIDPLSDPPGTPADPQPEVQAVRNAPTPVSNVESPGYTEVRPWHPNRRWYHR</sequence>